<dbReference type="InterPro" id="IPR027417">
    <property type="entry name" value="P-loop_NTPase"/>
</dbReference>
<comment type="caution">
    <text evidence="1">The sequence shown here is derived from an EMBL/GenBank/DDBJ whole genome shotgun (WGS) entry which is preliminary data.</text>
</comment>
<proteinExistence type="predicted"/>
<name>F9LY37_STROR</name>
<dbReference type="Gene3D" id="3.40.50.300">
    <property type="entry name" value="P-loop containing nucleotide triphosphate hydrolases"/>
    <property type="match status" value="1"/>
</dbReference>
<gene>
    <name evidence="1" type="ORF">HMPREF9965_0726</name>
</gene>
<feature type="non-terminal residue" evidence="1">
    <location>
        <position position="1"/>
    </location>
</feature>
<accession>F9LY37</accession>
<dbReference type="eggNOG" id="COG1674">
    <property type="taxonomic scope" value="Bacteria"/>
</dbReference>
<reference evidence="1 2" key="1">
    <citation type="submission" date="2011-05" db="EMBL/GenBank/DDBJ databases">
        <authorList>
            <person name="Durkin A.S."/>
            <person name="Radune D."/>
            <person name="Hostetler J."/>
            <person name="Torralba M."/>
            <person name="Gillis M."/>
            <person name="Methe B."/>
            <person name="Sutton G."/>
            <person name="Nelson K.E."/>
        </authorList>
    </citation>
    <scope>NUCLEOTIDE SEQUENCE [LARGE SCALE GENOMIC DNA]</scope>
    <source>
        <strain evidence="1 2">SK95</strain>
    </source>
</reference>
<evidence type="ECO:0000313" key="2">
    <source>
        <dbReference type="Proteomes" id="UP000003858"/>
    </source>
</evidence>
<evidence type="ECO:0000313" key="1">
    <source>
        <dbReference type="EMBL" id="EGU65001.1"/>
    </source>
</evidence>
<organism evidence="1 2">
    <name type="scientific">Streptococcus mitis bv. 2 str. SK95</name>
    <dbReference type="NCBI Taxonomy" id="1000588"/>
    <lineage>
        <taxon>Bacteria</taxon>
        <taxon>Bacillati</taxon>
        <taxon>Bacillota</taxon>
        <taxon>Bacilli</taxon>
        <taxon>Lactobacillales</taxon>
        <taxon>Streptococcaceae</taxon>
        <taxon>Streptococcus</taxon>
    </lineage>
</organism>
<dbReference type="Proteomes" id="UP000003858">
    <property type="component" value="Unassembled WGS sequence"/>
</dbReference>
<dbReference type="AlphaFoldDB" id="F9LY37"/>
<sequence>SEVRTIVGSTPLAMTMEDIKGRALMKREEVDVIQLALPVSGANDTQVLNNLRQKVASLQEAWTGQRPSAIPMVPEELTMDVFLNLPTTQEVIQNRELPIAISCEEAESIPINLSTLKNIVVLSESKQSLQCAICHLISVINHCLDNGHVLLVDSNEEYSFLKEKANAYISGEDIIDLFSNLDREIRNRKNTPKDVQTFIVIPDLASFVEKVSISEDDFYQLYINAYKYGLHFITAGSKSVFFKVHPVIKGIKENITTAVIAMRLYDQTIIEHNSNSREEKLEWDQAYIYDKGRAQKVKLIKQEIEE</sequence>
<dbReference type="PATRIC" id="fig|1000588.3.peg.1301"/>
<protein>
    <submittedName>
        <fullName evidence="1">Conserved domain protein</fullName>
    </submittedName>
</protein>
<dbReference type="EMBL" id="AFUB01000044">
    <property type="protein sequence ID" value="EGU65001.1"/>
    <property type="molecule type" value="Genomic_DNA"/>
</dbReference>